<name>A0A0R1S3K1_9LACO</name>
<dbReference type="eggNOG" id="ENOG5032Y99">
    <property type="taxonomic scope" value="Bacteria"/>
</dbReference>
<organism evidence="1 2">
    <name type="scientific">Lactobacillus psittaci DSM 15354</name>
    <dbReference type="NCBI Taxonomy" id="1122152"/>
    <lineage>
        <taxon>Bacteria</taxon>
        <taxon>Bacillati</taxon>
        <taxon>Bacillota</taxon>
        <taxon>Bacilli</taxon>
        <taxon>Lactobacillales</taxon>
        <taxon>Lactobacillaceae</taxon>
        <taxon>Lactobacillus</taxon>
    </lineage>
</organism>
<dbReference type="AlphaFoldDB" id="A0A0R1S3K1"/>
<sequence length="234" mass="26443">MTDFLTKLIKLDNELNIAELHQQVKQIINTCNLLDQKLIPLKQVPKLGIKVIDNKTKLANNLLNNFRQYLSMHYGLWSLPNLTTAKLIINRYQPNLILEVMAGNAAWSKAFQLAGAQVIATDNLEWAKSSNTGQKQLTHVENLTANAALSKYQNCDLIICSWAPNFGQADVELTSYWRQHSNAKLLVVGEELGATNSAAFWLNETFATSANLKEINQSFTSFDFINEKIFEIER</sequence>
<evidence type="ECO:0000313" key="1">
    <source>
        <dbReference type="EMBL" id="KRL63639.1"/>
    </source>
</evidence>
<reference evidence="1 2" key="1">
    <citation type="journal article" date="2015" name="Genome Announc.">
        <title>Expanding the biotechnology potential of lactobacilli through comparative genomics of 213 strains and associated genera.</title>
        <authorList>
            <person name="Sun Z."/>
            <person name="Harris H.M."/>
            <person name="McCann A."/>
            <person name="Guo C."/>
            <person name="Argimon S."/>
            <person name="Zhang W."/>
            <person name="Yang X."/>
            <person name="Jeffery I.B."/>
            <person name="Cooney J.C."/>
            <person name="Kagawa T.F."/>
            <person name="Liu W."/>
            <person name="Song Y."/>
            <person name="Salvetti E."/>
            <person name="Wrobel A."/>
            <person name="Rasinkangas P."/>
            <person name="Parkhill J."/>
            <person name="Rea M.C."/>
            <person name="O'Sullivan O."/>
            <person name="Ritari J."/>
            <person name="Douillard F.P."/>
            <person name="Paul Ross R."/>
            <person name="Yang R."/>
            <person name="Briner A.E."/>
            <person name="Felis G.E."/>
            <person name="de Vos W.M."/>
            <person name="Barrangou R."/>
            <person name="Klaenhammer T.R."/>
            <person name="Caufield P.W."/>
            <person name="Cui Y."/>
            <person name="Zhang H."/>
            <person name="O'Toole P.W."/>
        </authorList>
    </citation>
    <scope>NUCLEOTIDE SEQUENCE [LARGE SCALE GENOMIC DNA]</scope>
    <source>
        <strain evidence="1 2">DSM 15354</strain>
    </source>
</reference>
<keyword evidence="2" id="KW-1185">Reference proteome</keyword>
<protein>
    <recommendedName>
        <fullName evidence="3">SAM-dependent methyltransferase</fullName>
    </recommendedName>
</protein>
<comment type="caution">
    <text evidence="1">The sequence shown here is derived from an EMBL/GenBank/DDBJ whole genome shotgun (WGS) entry which is preliminary data.</text>
</comment>
<dbReference type="Proteomes" id="UP000051931">
    <property type="component" value="Unassembled WGS sequence"/>
</dbReference>
<gene>
    <name evidence="1" type="ORF">FC23_GL000548</name>
</gene>
<dbReference type="OrthoDB" id="2248737at2"/>
<evidence type="ECO:0008006" key="3">
    <source>
        <dbReference type="Google" id="ProtNLM"/>
    </source>
</evidence>
<accession>A0A0R1S3K1</accession>
<dbReference type="RefSeq" id="WP_027825609.1">
    <property type="nucleotide sequence ID" value="NZ_AZFB01000002.1"/>
</dbReference>
<proteinExistence type="predicted"/>
<dbReference type="PATRIC" id="fig|1122152.4.peg.556"/>
<evidence type="ECO:0000313" key="2">
    <source>
        <dbReference type="Proteomes" id="UP000051931"/>
    </source>
</evidence>
<dbReference type="STRING" id="1122152.GCA_000425905_00314"/>
<dbReference type="EMBL" id="AZFB01000002">
    <property type="protein sequence ID" value="KRL63639.1"/>
    <property type="molecule type" value="Genomic_DNA"/>
</dbReference>